<proteinExistence type="predicted"/>
<dbReference type="GO" id="GO:0005737">
    <property type="term" value="C:cytoplasm"/>
    <property type="evidence" value="ECO:0007669"/>
    <property type="project" value="UniProtKB-SubCell"/>
</dbReference>
<dbReference type="InterPro" id="IPR000835">
    <property type="entry name" value="HTH_MarR-typ"/>
</dbReference>
<dbReference type="PROSITE" id="PS50995">
    <property type="entry name" value="HTH_MARR_2"/>
    <property type="match status" value="1"/>
</dbReference>
<organism evidence="7 8">
    <name type="scientific">Crinalium epipsammum PCC 9333</name>
    <dbReference type="NCBI Taxonomy" id="1173022"/>
    <lineage>
        <taxon>Bacteria</taxon>
        <taxon>Bacillati</taxon>
        <taxon>Cyanobacteriota</taxon>
        <taxon>Cyanophyceae</taxon>
        <taxon>Gomontiellales</taxon>
        <taxon>Gomontiellaceae</taxon>
        <taxon>Crinalium</taxon>
    </lineage>
</organism>
<dbReference type="RefSeq" id="WP_015201787.1">
    <property type="nucleotide sequence ID" value="NC_019753.1"/>
</dbReference>
<feature type="domain" description="HTH marR-type" evidence="6">
    <location>
        <begin position="14"/>
        <end position="144"/>
    </location>
</feature>
<dbReference type="AlphaFoldDB" id="K9VWX6"/>
<evidence type="ECO:0000259" key="6">
    <source>
        <dbReference type="PROSITE" id="PS50995"/>
    </source>
</evidence>
<evidence type="ECO:0000256" key="1">
    <source>
        <dbReference type="ARBA" id="ARBA00004496"/>
    </source>
</evidence>
<evidence type="ECO:0000256" key="3">
    <source>
        <dbReference type="ARBA" id="ARBA00023015"/>
    </source>
</evidence>
<dbReference type="PATRIC" id="fig|1173022.3.peg.811"/>
<comment type="subcellular location">
    <subcellularLocation>
        <location evidence="1">Cytoplasm</location>
    </subcellularLocation>
</comment>
<dbReference type="GO" id="GO:0003677">
    <property type="term" value="F:DNA binding"/>
    <property type="evidence" value="ECO:0007669"/>
    <property type="project" value="UniProtKB-KW"/>
</dbReference>
<dbReference type="InterPro" id="IPR055166">
    <property type="entry name" value="Transc_reg_Sar_Rot_HTH"/>
</dbReference>
<dbReference type="SUPFAM" id="SSF46785">
    <property type="entry name" value="Winged helix' DNA-binding domain"/>
    <property type="match status" value="1"/>
</dbReference>
<reference evidence="7 8" key="1">
    <citation type="submission" date="2012-06" db="EMBL/GenBank/DDBJ databases">
        <title>Finished chromosome of genome of Crinalium epipsammum PCC 9333.</title>
        <authorList>
            <consortium name="US DOE Joint Genome Institute"/>
            <person name="Gugger M."/>
            <person name="Coursin T."/>
            <person name="Rippka R."/>
            <person name="Tandeau De Marsac N."/>
            <person name="Huntemann M."/>
            <person name="Wei C.-L."/>
            <person name="Han J."/>
            <person name="Detter J.C."/>
            <person name="Han C."/>
            <person name="Tapia R."/>
            <person name="Davenport K."/>
            <person name="Daligault H."/>
            <person name="Erkkila T."/>
            <person name="Gu W."/>
            <person name="Munk A.C.C."/>
            <person name="Teshima H."/>
            <person name="Xu Y."/>
            <person name="Chain P."/>
            <person name="Chen A."/>
            <person name="Krypides N."/>
            <person name="Mavromatis K."/>
            <person name="Markowitz V."/>
            <person name="Szeto E."/>
            <person name="Ivanova N."/>
            <person name="Mikhailova N."/>
            <person name="Ovchinnikova G."/>
            <person name="Pagani I."/>
            <person name="Pati A."/>
            <person name="Goodwin L."/>
            <person name="Peters L."/>
            <person name="Pitluck S."/>
            <person name="Woyke T."/>
            <person name="Kerfeld C."/>
        </authorList>
    </citation>
    <scope>NUCLEOTIDE SEQUENCE [LARGE SCALE GENOMIC DNA]</scope>
    <source>
        <strain evidence="7 8">PCC 9333</strain>
    </source>
</reference>
<evidence type="ECO:0000256" key="2">
    <source>
        <dbReference type="ARBA" id="ARBA00022490"/>
    </source>
</evidence>
<name>K9VWX6_9CYAN</name>
<keyword evidence="5" id="KW-0804">Transcription</keyword>
<dbReference type="GO" id="GO:0003700">
    <property type="term" value="F:DNA-binding transcription factor activity"/>
    <property type="evidence" value="ECO:0007669"/>
    <property type="project" value="InterPro"/>
</dbReference>
<dbReference type="SMART" id="SM00347">
    <property type="entry name" value="HTH_MARR"/>
    <property type="match status" value="1"/>
</dbReference>
<keyword evidence="3" id="KW-0805">Transcription regulation</keyword>
<dbReference type="InterPro" id="IPR036388">
    <property type="entry name" value="WH-like_DNA-bd_sf"/>
</dbReference>
<dbReference type="InterPro" id="IPR011991">
    <property type="entry name" value="ArsR-like_HTH"/>
</dbReference>
<dbReference type="OrthoDB" id="9806864at2"/>
<keyword evidence="2" id="KW-0963">Cytoplasm</keyword>
<dbReference type="eggNOG" id="COG1846">
    <property type="taxonomic scope" value="Bacteria"/>
</dbReference>
<dbReference type="Proteomes" id="UP000010472">
    <property type="component" value="Chromosome"/>
</dbReference>
<dbReference type="GO" id="GO:0006950">
    <property type="term" value="P:response to stress"/>
    <property type="evidence" value="ECO:0007669"/>
    <property type="project" value="TreeGrafter"/>
</dbReference>
<keyword evidence="4" id="KW-0238">DNA-binding</keyword>
<dbReference type="EMBL" id="CP003620">
    <property type="protein sequence ID" value="AFZ11665.1"/>
    <property type="molecule type" value="Genomic_DNA"/>
</dbReference>
<dbReference type="PANTHER" id="PTHR33164">
    <property type="entry name" value="TRANSCRIPTIONAL REGULATOR, MARR FAMILY"/>
    <property type="match status" value="1"/>
</dbReference>
<evidence type="ECO:0000313" key="8">
    <source>
        <dbReference type="Proteomes" id="UP000010472"/>
    </source>
</evidence>
<dbReference type="HOGENOM" id="CLU_083287_3_0_3"/>
<dbReference type="InterPro" id="IPR036390">
    <property type="entry name" value="WH_DNA-bd_sf"/>
</dbReference>
<evidence type="ECO:0000256" key="5">
    <source>
        <dbReference type="ARBA" id="ARBA00023163"/>
    </source>
</evidence>
<evidence type="ECO:0000256" key="4">
    <source>
        <dbReference type="ARBA" id="ARBA00023125"/>
    </source>
</evidence>
<sequence>MENRSNINERRQVARQLSFALYSASNRIIRLHKPFLEPLGLTYPQFLVMLALYEDTPRTVGDLGLELGMDNGTLTPLLKRLESAGLVTRTRDQQDERRVLIAITEAGEALREVACSIPEKIETACRLTHKDVVELRDTLDGLGIPLKTKAQEKDPPSN</sequence>
<dbReference type="PRINTS" id="PR00598">
    <property type="entry name" value="HTHMARR"/>
</dbReference>
<dbReference type="Pfam" id="PF22381">
    <property type="entry name" value="Staph_reg_Sar_Rot"/>
    <property type="match status" value="1"/>
</dbReference>
<dbReference type="Gene3D" id="1.10.10.10">
    <property type="entry name" value="Winged helix-like DNA-binding domain superfamily/Winged helix DNA-binding domain"/>
    <property type="match status" value="1"/>
</dbReference>
<dbReference type="STRING" id="1173022.Cri9333_0741"/>
<dbReference type="PANTHER" id="PTHR33164:SF5">
    <property type="entry name" value="ORGANIC HYDROPEROXIDE RESISTANCE TRANSCRIPTIONAL REGULATOR"/>
    <property type="match status" value="1"/>
</dbReference>
<accession>K9VWX6</accession>
<protein>
    <submittedName>
        <fullName evidence="7">Transcriptional regulator, MarR family</fullName>
    </submittedName>
</protein>
<dbReference type="CDD" id="cd00090">
    <property type="entry name" value="HTH_ARSR"/>
    <property type="match status" value="1"/>
</dbReference>
<dbReference type="InterPro" id="IPR039422">
    <property type="entry name" value="MarR/SlyA-like"/>
</dbReference>
<dbReference type="KEGG" id="cep:Cri9333_0741"/>
<evidence type="ECO:0000313" key="7">
    <source>
        <dbReference type="EMBL" id="AFZ11665.1"/>
    </source>
</evidence>
<gene>
    <name evidence="7" type="ORF">Cri9333_0741</name>
</gene>
<keyword evidence="8" id="KW-1185">Reference proteome</keyword>